<accession>A0A1M7YKB0</accession>
<dbReference type="Pfam" id="PF01022">
    <property type="entry name" value="HTH_5"/>
    <property type="match status" value="1"/>
</dbReference>
<evidence type="ECO:0000256" key="1">
    <source>
        <dbReference type="ARBA" id="ARBA00023015"/>
    </source>
</evidence>
<evidence type="ECO:0000259" key="4">
    <source>
        <dbReference type="PROSITE" id="PS50987"/>
    </source>
</evidence>
<dbReference type="SMART" id="SM00418">
    <property type="entry name" value="HTH_ARSR"/>
    <property type="match status" value="1"/>
</dbReference>
<dbReference type="RefSeq" id="WP_242952424.1">
    <property type="nucleotide sequence ID" value="NZ_FRFD01000012.1"/>
</dbReference>
<feature type="domain" description="HTH arsR-type" evidence="4">
    <location>
        <begin position="5"/>
        <end position="100"/>
    </location>
</feature>
<dbReference type="Gene3D" id="1.10.10.10">
    <property type="entry name" value="Winged helix-like DNA-binding domain superfamily/Winged helix DNA-binding domain"/>
    <property type="match status" value="1"/>
</dbReference>
<keyword evidence="6" id="KW-1185">Reference proteome</keyword>
<protein>
    <submittedName>
        <fullName evidence="5">Predicted transcriptional regulator</fullName>
    </submittedName>
</protein>
<dbReference type="EMBL" id="FRFD01000012">
    <property type="protein sequence ID" value="SHO53070.1"/>
    <property type="molecule type" value="Genomic_DNA"/>
</dbReference>
<dbReference type="AlphaFoldDB" id="A0A1M7YKB0"/>
<dbReference type="PROSITE" id="PS50987">
    <property type="entry name" value="HTH_ARSR_2"/>
    <property type="match status" value="1"/>
</dbReference>
<keyword evidence="1" id="KW-0805">Transcription regulation</keyword>
<evidence type="ECO:0000313" key="6">
    <source>
        <dbReference type="Proteomes" id="UP000184612"/>
    </source>
</evidence>
<dbReference type="GO" id="GO:0003700">
    <property type="term" value="F:DNA-binding transcription factor activity"/>
    <property type="evidence" value="ECO:0007669"/>
    <property type="project" value="InterPro"/>
</dbReference>
<keyword evidence="3" id="KW-0804">Transcription</keyword>
<proteinExistence type="predicted"/>
<dbReference type="InterPro" id="IPR001845">
    <property type="entry name" value="HTH_ArsR_DNA-bd_dom"/>
</dbReference>
<evidence type="ECO:0000256" key="3">
    <source>
        <dbReference type="ARBA" id="ARBA00023163"/>
    </source>
</evidence>
<dbReference type="InterPro" id="IPR036390">
    <property type="entry name" value="WH_DNA-bd_sf"/>
</dbReference>
<dbReference type="Proteomes" id="UP000184612">
    <property type="component" value="Unassembled WGS sequence"/>
</dbReference>
<dbReference type="PANTHER" id="PTHR33154:SF38">
    <property type="entry name" value="HTH ARSR-TYPE DOMAIN-CONTAINING PROTEIN"/>
    <property type="match status" value="1"/>
</dbReference>
<sequence>MVIFMKIDVSTDNIKFFEALSSATRIRILEMLSCGPMNVKEIAEALEMSSAIVTRHIQQLEEAGIIKCENSSGIRGIQKICNLDLDQAVLFFRPRGKQSSTIKHSIPVGQYHAYSITPTCGLSSDSRIIGLLDDPRYFADPDHTKANILWFGSGWVEYRIPNYLLGNQEARYIEISMEICSEAPGYNENWPSDISFFINGIEVGMWTSPGDFGDSKGVFTPDWWNHGTQHGLLKTLLVSTEGSYMDGISISNVTIGELGISYGQDIVLRIANTETARNVGGITIFGKNFGNYDQDINVTIDYRNRVKI</sequence>
<evidence type="ECO:0000313" key="5">
    <source>
        <dbReference type="EMBL" id="SHO53070.1"/>
    </source>
</evidence>
<dbReference type="GO" id="GO:0003677">
    <property type="term" value="F:DNA binding"/>
    <property type="evidence" value="ECO:0007669"/>
    <property type="project" value="UniProtKB-KW"/>
</dbReference>
<dbReference type="InterPro" id="IPR011991">
    <property type="entry name" value="ArsR-like_HTH"/>
</dbReference>
<dbReference type="SUPFAM" id="SSF46785">
    <property type="entry name" value="Winged helix' DNA-binding domain"/>
    <property type="match status" value="1"/>
</dbReference>
<keyword evidence="2" id="KW-0238">DNA-binding</keyword>
<reference evidence="5 6" key="1">
    <citation type="submission" date="2016-12" db="EMBL/GenBank/DDBJ databases">
        <authorList>
            <person name="Song W.-J."/>
            <person name="Kurnit D.M."/>
        </authorList>
    </citation>
    <scope>NUCLEOTIDE SEQUENCE [LARGE SCALE GENOMIC DNA]</scope>
    <source>
        <strain evidence="5 6">DSM 12503</strain>
    </source>
</reference>
<gene>
    <name evidence="5" type="ORF">SAMN02745217_03946</name>
</gene>
<dbReference type="PANTHER" id="PTHR33154">
    <property type="entry name" value="TRANSCRIPTIONAL REGULATOR, ARSR FAMILY"/>
    <property type="match status" value="1"/>
</dbReference>
<organism evidence="5 6">
    <name type="scientific">Anaerocolumna xylanovorans DSM 12503</name>
    <dbReference type="NCBI Taxonomy" id="1121345"/>
    <lineage>
        <taxon>Bacteria</taxon>
        <taxon>Bacillati</taxon>
        <taxon>Bacillota</taxon>
        <taxon>Clostridia</taxon>
        <taxon>Lachnospirales</taxon>
        <taxon>Lachnospiraceae</taxon>
        <taxon>Anaerocolumna</taxon>
    </lineage>
</organism>
<dbReference type="InterPro" id="IPR036388">
    <property type="entry name" value="WH-like_DNA-bd_sf"/>
</dbReference>
<dbReference type="InterPro" id="IPR051081">
    <property type="entry name" value="HTH_MetalResp_TranReg"/>
</dbReference>
<dbReference type="CDD" id="cd00090">
    <property type="entry name" value="HTH_ARSR"/>
    <property type="match status" value="1"/>
</dbReference>
<evidence type="ECO:0000256" key="2">
    <source>
        <dbReference type="ARBA" id="ARBA00023125"/>
    </source>
</evidence>
<name>A0A1M7YKB0_9FIRM</name>